<accession>A0A8T1W0S5</accession>
<dbReference type="AlphaFoldDB" id="A0A8T1W0S5"/>
<dbReference type="EMBL" id="JAGDFM010000087">
    <property type="protein sequence ID" value="KAG7387025.1"/>
    <property type="molecule type" value="Genomic_DNA"/>
</dbReference>
<reference evidence="1" key="1">
    <citation type="submission" date="2021-02" db="EMBL/GenBank/DDBJ databases">
        <authorList>
            <person name="Palmer J.M."/>
        </authorList>
    </citation>
    <scope>NUCLEOTIDE SEQUENCE</scope>
    <source>
        <strain evidence="1">SCRP734</strain>
    </source>
</reference>
<evidence type="ECO:0000313" key="1">
    <source>
        <dbReference type="EMBL" id="KAG7387025.1"/>
    </source>
</evidence>
<dbReference type="Proteomes" id="UP000694044">
    <property type="component" value="Unassembled WGS sequence"/>
</dbReference>
<comment type="caution">
    <text evidence="1">The sequence shown here is derived from an EMBL/GenBank/DDBJ whole genome shotgun (WGS) entry which is preliminary data.</text>
</comment>
<organism evidence="1 2">
    <name type="scientific">Phytophthora pseudosyringae</name>
    <dbReference type="NCBI Taxonomy" id="221518"/>
    <lineage>
        <taxon>Eukaryota</taxon>
        <taxon>Sar</taxon>
        <taxon>Stramenopiles</taxon>
        <taxon>Oomycota</taxon>
        <taxon>Peronosporomycetes</taxon>
        <taxon>Peronosporales</taxon>
        <taxon>Peronosporaceae</taxon>
        <taxon>Phytophthora</taxon>
    </lineage>
</organism>
<protein>
    <submittedName>
        <fullName evidence="1">Uncharacterized protein</fullName>
    </submittedName>
</protein>
<name>A0A8T1W0S5_9STRA</name>
<sequence>MAGELPIVQIINRAVPELPEELTSCQQLEQLILAYTKTEHLPEWLAEFSHLEYIHIEGDFTADIFDNMPHLAFLHLDGIPNVETLPSLSSLKSLHYLTLAVLVSPKEIDTELEGLLSFEYRTVLNSSFSDATPRFVDETGPRAWPWSHHPGGFGGKASTWVHRRAELSLLEEIHYIFSLQIKELDQQEQLSLLLSIDNAGPASSVHELYWACSTSASASTEAAQHEQAKRLDAQLRQWRVRSKRASIQWLTRHNPALLGLGALVEMKSRPPPELKEQQRLMDNRVQLFGDKEQGMQYFTAAYGSTKDLPMPPVCAWVLVSSLRQRALSHYDAATKLVKAVTPTSLRCTLGVTVLDQMGMCYQQSEQHEQAERVYNKAIRGYEKFQGQLSLSQPSLKEAKTLESLDLAMSNVFLHFSTLLISMDRADEVSLIRERTLRLVRNSAGLQTKENKVMDQFDDKVAIFSMQHERRLKRQEESQTTGTAN</sequence>
<keyword evidence="2" id="KW-1185">Reference proteome</keyword>
<evidence type="ECO:0000313" key="2">
    <source>
        <dbReference type="Proteomes" id="UP000694044"/>
    </source>
</evidence>
<proteinExistence type="predicted"/>
<gene>
    <name evidence="1" type="ORF">PHYPSEUDO_014805</name>
</gene>
<dbReference type="OrthoDB" id="111031at2759"/>